<name>A0A4U5N6L5_STECR</name>
<organism evidence="1 2">
    <name type="scientific">Steinernema carpocapsae</name>
    <name type="common">Entomopathogenic nematode</name>
    <dbReference type="NCBI Taxonomy" id="34508"/>
    <lineage>
        <taxon>Eukaryota</taxon>
        <taxon>Metazoa</taxon>
        <taxon>Ecdysozoa</taxon>
        <taxon>Nematoda</taxon>
        <taxon>Chromadorea</taxon>
        <taxon>Rhabditida</taxon>
        <taxon>Tylenchina</taxon>
        <taxon>Panagrolaimomorpha</taxon>
        <taxon>Strongyloidoidea</taxon>
        <taxon>Steinernematidae</taxon>
        <taxon>Steinernema</taxon>
    </lineage>
</organism>
<reference evidence="1 2" key="2">
    <citation type="journal article" date="2019" name="G3 (Bethesda)">
        <title>Hybrid Assembly of the Genome of the Entomopathogenic Nematode Steinernema carpocapsae Identifies the X-Chromosome.</title>
        <authorList>
            <person name="Serra L."/>
            <person name="Macchietto M."/>
            <person name="Macias-Munoz A."/>
            <person name="McGill C.J."/>
            <person name="Rodriguez I.M."/>
            <person name="Rodriguez B."/>
            <person name="Murad R."/>
            <person name="Mortazavi A."/>
        </authorList>
    </citation>
    <scope>NUCLEOTIDE SEQUENCE [LARGE SCALE GENOMIC DNA]</scope>
    <source>
        <strain evidence="1 2">ALL</strain>
    </source>
</reference>
<evidence type="ECO:0000313" key="1">
    <source>
        <dbReference type="EMBL" id="TKR78239.1"/>
    </source>
</evidence>
<proteinExistence type="predicted"/>
<keyword evidence="2" id="KW-1185">Reference proteome</keyword>
<comment type="caution">
    <text evidence="1">The sequence shown here is derived from an EMBL/GenBank/DDBJ whole genome shotgun (WGS) entry which is preliminary data.</text>
</comment>
<evidence type="ECO:0000313" key="2">
    <source>
        <dbReference type="Proteomes" id="UP000298663"/>
    </source>
</evidence>
<accession>A0A4U5N6L5</accession>
<sequence length="83" mass="8872">MSQSRSFSFSDSNDSICCARCRHLCGFCTTTPADPMRLSAVCRSNVGGHRGQTSDDLAELSARKGLRLGAAADLCAGPFPQRF</sequence>
<dbReference type="AlphaFoldDB" id="A0A4U5N6L5"/>
<protein>
    <submittedName>
        <fullName evidence="1">Uncharacterized protein</fullName>
    </submittedName>
</protein>
<reference evidence="1 2" key="1">
    <citation type="journal article" date="2015" name="Genome Biol.">
        <title>Comparative genomics of Steinernema reveals deeply conserved gene regulatory networks.</title>
        <authorList>
            <person name="Dillman A.R."/>
            <person name="Macchietto M."/>
            <person name="Porter C.F."/>
            <person name="Rogers A."/>
            <person name="Williams B."/>
            <person name="Antoshechkin I."/>
            <person name="Lee M.M."/>
            <person name="Goodwin Z."/>
            <person name="Lu X."/>
            <person name="Lewis E.E."/>
            <person name="Goodrich-Blair H."/>
            <person name="Stock S.P."/>
            <person name="Adams B.J."/>
            <person name="Sternberg P.W."/>
            <person name="Mortazavi A."/>
        </authorList>
    </citation>
    <scope>NUCLEOTIDE SEQUENCE [LARGE SCALE GENOMIC DNA]</scope>
    <source>
        <strain evidence="1 2">ALL</strain>
    </source>
</reference>
<gene>
    <name evidence="1" type="ORF">L596_019078</name>
</gene>
<dbReference type="Proteomes" id="UP000298663">
    <property type="component" value="Unassembled WGS sequence"/>
</dbReference>
<dbReference type="EMBL" id="AZBU02000005">
    <property type="protein sequence ID" value="TKR78239.1"/>
    <property type="molecule type" value="Genomic_DNA"/>
</dbReference>